<dbReference type="InterPro" id="IPR005790">
    <property type="entry name" value="DNA_polIII_delta"/>
</dbReference>
<dbReference type="Pfam" id="PF21694">
    <property type="entry name" value="DNA_pol3_delta_C"/>
    <property type="match status" value="1"/>
</dbReference>
<dbReference type="Pfam" id="PF06144">
    <property type="entry name" value="DNA_pol3_delta"/>
    <property type="match status" value="1"/>
</dbReference>
<evidence type="ECO:0000256" key="3">
    <source>
        <dbReference type="ARBA" id="ARBA00022679"/>
    </source>
</evidence>
<dbReference type="InterPro" id="IPR010372">
    <property type="entry name" value="DNA_pol3_delta_N"/>
</dbReference>
<dbReference type="Gene3D" id="1.20.272.10">
    <property type="match status" value="1"/>
</dbReference>
<dbReference type="SUPFAM" id="SSF52540">
    <property type="entry name" value="P-loop containing nucleoside triphosphate hydrolases"/>
    <property type="match status" value="1"/>
</dbReference>
<evidence type="ECO:0000256" key="8">
    <source>
        <dbReference type="ARBA" id="ARBA00049244"/>
    </source>
</evidence>
<feature type="domain" description="DNA polymerase III delta N-terminal" evidence="9">
    <location>
        <begin position="4"/>
        <end position="121"/>
    </location>
</feature>
<evidence type="ECO:0000313" key="11">
    <source>
        <dbReference type="EMBL" id="KKZ12684.1"/>
    </source>
</evidence>
<keyword evidence="4" id="KW-0548">Nucleotidyltransferase</keyword>
<dbReference type="NCBIfam" id="TIGR01128">
    <property type="entry name" value="holA"/>
    <property type="match status" value="1"/>
</dbReference>
<dbReference type="GO" id="GO:0009360">
    <property type="term" value="C:DNA polymerase III complex"/>
    <property type="evidence" value="ECO:0007669"/>
    <property type="project" value="InterPro"/>
</dbReference>
<dbReference type="AlphaFoldDB" id="A0A0G2HLW0"/>
<dbReference type="Proteomes" id="UP000035067">
    <property type="component" value="Unassembled WGS sequence"/>
</dbReference>
<organism evidence="11 12">
    <name type="scientific">Candidatus Synechococcus spongiarum SP3</name>
    <dbReference type="NCBI Taxonomy" id="1604020"/>
    <lineage>
        <taxon>Bacteria</taxon>
        <taxon>Bacillati</taxon>
        <taxon>Cyanobacteriota</taxon>
        <taxon>Cyanophyceae</taxon>
        <taxon>Synechococcales</taxon>
        <taxon>Synechococcaceae</taxon>
        <taxon>Synechococcus</taxon>
    </lineage>
</organism>
<dbReference type="PANTHER" id="PTHR34388">
    <property type="entry name" value="DNA POLYMERASE III SUBUNIT DELTA"/>
    <property type="match status" value="1"/>
</dbReference>
<sequence length="326" mass="34795">MPAHVYWGDDTTALEHAVTALAQKVLDPAWESFNLQRLDGQQGEAATLALTTVRMAPFGSGGRLVHVANSPFCDRCPPELLAALTATLPQIPSNCHLLLTSANKPDGRLKSTKLLQKAATIQSFPRPAVWDSRGQRQMVQRAAKAAGVAMEPAAEAALAEAVGSDSGRLAGELEKLDLYSAGATVTAAAVASLVGATSQTSLQVGEALLHNHVPTALHLLDELLRSNEPALRIQASLVSQVRGWLWVALMTSAGEKDAQTIAKAAGLGNPKRVYVLLRQVRGCQPRRLQQLLAALLELEWALKRGTPPHQAFREHLLPLAQARQGG</sequence>
<dbReference type="Gene3D" id="3.40.50.300">
    <property type="entry name" value="P-loop containing nucleotide triphosphate hydrolases"/>
    <property type="match status" value="1"/>
</dbReference>
<evidence type="ECO:0000256" key="4">
    <source>
        <dbReference type="ARBA" id="ARBA00022695"/>
    </source>
</evidence>
<evidence type="ECO:0000256" key="7">
    <source>
        <dbReference type="ARBA" id="ARBA00034754"/>
    </source>
</evidence>
<keyword evidence="5" id="KW-0235">DNA replication</keyword>
<evidence type="ECO:0000256" key="5">
    <source>
        <dbReference type="ARBA" id="ARBA00022705"/>
    </source>
</evidence>
<keyword evidence="3" id="KW-0808">Transferase</keyword>
<evidence type="ECO:0000256" key="2">
    <source>
        <dbReference type="ARBA" id="ARBA00017703"/>
    </source>
</evidence>
<evidence type="ECO:0000259" key="9">
    <source>
        <dbReference type="Pfam" id="PF06144"/>
    </source>
</evidence>
<dbReference type="EMBL" id="JXQG01000014">
    <property type="protein sequence ID" value="KKZ12684.1"/>
    <property type="molecule type" value="Genomic_DNA"/>
</dbReference>
<accession>A0A0G2HLW0</accession>
<gene>
    <name evidence="11" type="ORF">TE42_03550</name>
</gene>
<dbReference type="GO" id="GO:0003677">
    <property type="term" value="F:DNA binding"/>
    <property type="evidence" value="ECO:0007669"/>
    <property type="project" value="InterPro"/>
</dbReference>
<dbReference type="PATRIC" id="fig|1604020.3.peg.2485"/>
<dbReference type="InterPro" id="IPR027417">
    <property type="entry name" value="P-loop_NTPase"/>
</dbReference>
<evidence type="ECO:0000256" key="1">
    <source>
        <dbReference type="ARBA" id="ARBA00012417"/>
    </source>
</evidence>
<reference evidence="11 12" key="1">
    <citation type="submission" date="2015-01" db="EMBL/GenBank/DDBJ databases">
        <title>Lifestyle Evolution in Cyanobacterial Symbionts of Sponges.</title>
        <authorList>
            <person name="Burgsdorf I."/>
            <person name="Slaby B.M."/>
            <person name="Handley K.M."/>
            <person name="Haber M."/>
            <person name="Blom J."/>
            <person name="Marshall C.W."/>
            <person name="Gilbert J.A."/>
            <person name="Hentschel U."/>
            <person name="Steindler L."/>
        </authorList>
    </citation>
    <scope>NUCLEOTIDE SEQUENCE [LARGE SCALE GENOMIC DNA]</scope>
    <source>
        <strain evidence="11">SP3</strain>
    </source>
</reference>
<dbReference type="SUPFAM" id="SSF48019">
    <property type="entry name" value="post-AAA+ oligomerization domain-like"/>
    <property type="match status" value="1"/>
</dbReference>
<dbReference type="InterPro" id="IPR048466">
    <property type="entry name" value="DNA_pol3_delta-like_C"/>
</dbReference>
<comment type="similarity">
    <text evidence="7">Belongs to the DNA polymerase HolA subunit family.</text>
</comment>
<feature type="domain" description="DNA polymerase III delta subunit-like C-terminal" evidence="10">
    <location>
        <begin position="203"/>
        <end position="310"/>
    </location>
</feature>
<dbReference type="EC" id="2.7.7.7" evidence="1"/>
<evidence type="ECO:0000256" key="6">
    <source>
        <dbReference type="ARBA" id="ARBA00022932"/>
    </source>
</evidence>
<dbReference type="GO" id="GO:0006261">
    <property type="term" value="P:DNA-templated DNA replication"/>
    <property type="evidence" value="ECO:0007669"/>
    <property type="project" value="TreeGrafter"/>
</dbReference>
<dbReference type="GO" id="GO:0003887">
    <property type="term" value="F:DNA-directed DNA polymerase activity"/>
    <property type="evidence" value="ECO:0007669"/>
    <property type="project" value="UniProtKB-KW"/>
</dbReference>
<evidence type="ECO:0000313" key="12">
    <source>
        <dbReference type="Proteomes" id="UP000035067"/>
    </source>
</evidence>
<proteinExistence type="inferred from homology"/>
<keyword evidence="6" id="KW-0239">DNA-directed DNA polymerase</keyword>
<dbReference type="InterPro" id="IPR008921">
    <property type="entry name" value="DNA_pol3_clamp-load_cplx_C"/>
</dbReference>
<protein>
    <recommendedName>
        <fullName evidence="2">DNA polymerase III subunit delta</fullName>
        <ecNumber evidence="1">2.7.7.7</ecNumber>
    </recommendedName>
</protein>
<name>A0A0G2HLW0_9SYNE</name>
<evidence type="ECO:0000259" key="10">
    <source>
        <dbReference type="Pfam" id="PF21694"/>
    </source>
</evidence>
<comment type="catalytic activity">
    <reaction evidence="8">
        <text>DNA(n) + a 2'-deoxyribonucleoside 5'-triphosphate = DNA(n+1) + diphosphate</text>
        <dbReference type="Rhea" id="RHEA:22508"/>
        <dbReference type="Rhea" id="RHEA-COMP:17339"/>
        <dbReference type="Rhea" id="RHEA-COMP:17340"/>
        <dbReference type="ChEBI" id="CHEBI:33019"/>
        <dbReference type="ChEBI" id="CHEBI:61560"/>
        <dbReference type="ChEBI" id="CHEBI:173112"/>
        <dbReference type="EC" id="2.7.7.7"/>
    </reaction>
</comment>
<dbReference type="PANTHER" id="PTHR34388:SF1">
    <property type="entry name" value="DNA POLYMERASE III SUBUNIT DELTA"/>
    <property type="match status" value="1"/>
</dbReference>
<dbReference type="Gene3D" id="1.10.8.60">
    <property type="match status" value="1"/>
</dbReference>
<comment type="caution">
    <text evidence="11">The sequence shown here is derived from an EMBL/GenBank/DDBJ whole genome shotgun (WGS) entry which is preliminary data.</text>
</comment>